<accession>A0A2M9G7Q6</accession>
<proteinExistence type="predicted"/>
<dbReference type="InterPro" id="IPR037069">
    <property type="entry name" value="AcylCoA_DH/ox_N_sf"/>
</dbReference>
<dbReference type="AlphaFoldDB" id="A0A2M9G7Q6"/>
<gene>
    <name evidence="2" type="ORF">CVT23_00115</name>
</gene>
<comment type="caution">
    <text evidence="2">The sequence shown here is derived from an EMBL/GenBank/DDBJ whole genome shotgun (WGS) entry which is preliminary data.</text>
</comment>
<evidence type="ECO:0000313" key="3">
    <source>
        <dbReference type="Proteomes" id="UP000229498"/>
    </source>
</evidence>
<evidence type="ECO:0000313" key="2">
    <source>
        <dbReference type="EMBL" id="PJK31733.1"/>
    </source>
</evidence>
<feature type="domain" description="Acyl-CoA dehydrogenase/oxidase N-terminal" evidence="1">
    <location>
        <begin position="1"/>
        <end position="50"/>
    </location>
</feature>
<dbReference type="GO" id="GO:0050660">
    <property type="term" value="F:flavin adenine dinucleotide binding"/>
    <property type="evidence" value="ECO:0007669"/>
    <property type="project" value="InterPro"/>
</dbReference>
<protein>
    <recommendedName>
        <fullName evidence="1">Acyl-CoA dehydrogenase/oxidase N-terminal domain-containing protein</fullName>
    </recommendedName>
</protein>
<sequence length="135" mass="14997">MAEAGLMGGTINPAYGGAGTDFVSYVLAIEEIAAADGGLSNIIVDVRTDEVKVIGPMTKEEKQKRDRLIRIKDTCREEIGILEEKLSHETLSPDLRAKFEGYLATHRRILRQAREVFPDEQEAAYRARYKEAAGD</sequence>
<dbReference type="SUPFAM" id="SSF56645">
    <property type="entry name" value="Acyl-CoA dehydrogenase NM domain-like"/>
    <property type="match status" value="1"/>
</dbReference>
<dbReference type="Gene3D" id="1.10.540.10">
    <property type="entry name" value="Acyl-CoA dehydrogenase/oxidase, N-terminal domain"/>
    <property type="match status" value="1"/>
</dbReference>
<evidence type="ECO:0000259" key="1">
    <source>
        <dbReference type="Pfam" id="PF02771"/>
    </source>
</evidence>
<dbReference type="InterPro" id="IPR013786">
    <property type="entry name" value="AcylCoA_DH/ox_N"/>
</dbReference>
<dbReference type="GO" id="GO:0016627">
    <property type="term" value="F:oxidoreductase activity, acting on the CH-CH group of donors"/>
    <property type="evidence" value="ECO:0007669"/>
    <property type="project" value="InterPro"/>
</dbReference>
<reference evidence="2 3" key="1">
    <citation type="submission" date="2017-11" db="EMBL/GenBank/DDBJ databases">
        <title>Draft genome sequence of Rhizobiales bacterium SY3-13.</title>
        <authorList>
            <person name="Sun C."/>
        </authorList>
    </citation>
    <scope>NUCLEOTIDE SEQUENCE [LARGE SCALE GENOMIC DNA]</scope>
    <source>
        <strain evidence="2 3">SY3-13</strain>
    </source>
</reference>
<organism evidence="2 3">
    <name type="scientific">Minwuia thermotolerans</name>
    <dbReference type="NCBI Taxonomy" id="2056226"/>
    <lineage>
        <taxon>Bacteria</taxon>
        <taxon>Pseudomonadati</taxon>
        <taxon>Pseudomonadota</taxon>
        <taxon>Alphaproteobacteria</taxon>
        <taxon>Minwuiales</taxon>
        <taxon>Minwuiaceae</taxon>
        <taxon>Minwuia</taxon>
    </lineage>
</organism>
<dbReference type="Pfam" id="PF02771">
    <property type="entry name" value="Acyl-CoA_dh_N"/>
    <property type="match status" value="1"/>
</dbReference>
<keyword evidence="3" id="KW-1185">Reference proteome</keyword>
<dbReference type="Proteomes" id="UP000229498">
    <property type="component" value="Unassembled WGS sequence"/>
</dbReference>
<name>A0A2M9G7Q6_9PROT</name>
<dbReference type="InterPro" id="IPR009100">
    <property type="entry name" value="AcylCoA_DH/oxidase_NM_dom_sf"/>
</dbReference>
<dbReference type="EMBL" id="PHIG01000002">
    <property type="protein sequence ID" value="PJK31733.1"/>
    <property type="molecule type" value="Genomic_DNA"/>
</dbReference>